<dbReference type="PANTHER" id="PTHR31921">
    <property type="entry name" value="PROTEIN DPCD"/>
    <property type="match status" value="1"/>
</dbReference>
<keyword evidence="5" id="KW-1185">Reference proteome</keyword>
<evidence type="ECO:0000256" key="1">
    <source>
        <dbReference type="ARBA" id="ARBA00010597"/>
    </source>
</evidence>
<dbReference type="STRING" id="37360.A0A0G4IH55"/>
<gene>
    <name evidence="4" type="ORF">PBRA_000299</name>
</gene>
<feature type="non-terminal residue" evidence="4">
    <location>
        <position position="1"/>
    </location>
</feature>
<dbReference type="Proteomes" id="UP000039324">
    <property type="component" value="Unassembled WGS sequence"/>
</dbReference>
<organism evidence="4 5">
    <name type="scientific">Plasmodiophora brassicae</name>
    <name type="common">Clubroot disease agent</name>
    <dbReference type="NCBI Taxonomy" id="37360"/>
    <lineage>
        <taxon>Eukaryota</taxon>
        <taxon>Sar</taxon>
        <taxon>Rhizaria</taxon>
        <taxon>Endomyxa</taxon>
        <taxon>Phytomyxea</taxon>
        <taxon>Plasmodiophorida</taxon>
        <taxon>Plasmodiophoridae</taxon>
        <taxon>Plasmodiophora</taxon>
    </lineage>
</organism>
<accession>A0A0G4IH55</accession>
<dbReference type="InterPro" id="IPR026224">
    <property type="entry name" value="DPCD"/>
</dbReference>
<evidence type="ECO:0000256" key="2">
    <source>
        <dbReference type="ARBA" id="ARBA00020330"/>
    </source>
</evidence>
<dbReference type="OrthoDB" id="10256139at2759"/>
<feature type="region of interest" description="Disordered" evidence="3">
    <location>
        <begin position="209"/>
        <end position="232"/>
    </location>
</feature>
<feature type="region of interest" description="Disordered" evidence="3">
    <location>
        <begin position="1"/>
        <end position="52"/>
    </location>
</feature>
<evidence type="ECO:0000256" key="3">
    <source>
        <dbReference type="SAM" id="MobiDB-lite"/>
    </source>
</evidence>
<dbReference type="Pfam" id="PF14913">
    <property type="entry name" value="DPCD"/>
    <property type="match status" value="1"/>
</dbReference>
<dbReference type="AlphaFoldDB" id="A0A0G4IH55"/>
<evidence type="ECO:0000313" key="4">
    <source>
        <dbReference type="EMBL" id="CEO94514.1"/>
    </source>
</evidence>
<dbReference type="EMBL" id="CDSF01000001">
    <property type="protein sequence ID" value="CEO94514.1"/>
    <property type="molecule type" value="Genomic_DNA"/>
</dbReference>
<proteinExistence type="inferred from homology"/>
<protein>
    <recommendedName>
        <fullName evidence="2">Protein DPCD</fullName>
    </recommendedName>
</protein>
<dbReference type="PRINTS" id="PR02065">
    <property type="entry name" value="PROTEINDPCD"/>
</dbReference>
<evidence type="ECO:0000313" key="5">
    <source>
        <dbReference type="Proteomes" id="UP000039324"/>
    </source>
</evidence>
<name>A0A0G4IH55_PLABS</name>
<reference evidence="4 5" key="1">
    <citation type="submission" date="2015-02" db="EMBL/GenBank/DDBJ databases">
        <authorList>
            <person name="Chooi Y.-H."/>
        </authorList>
    </citation>
    <scope>NUCLEOTIDE SEQUENCE [LARGE SCALE GENOMIC DNA]</scope>
    <source>
        <strain evidence="4">E3</strain>
    </source>
</reference>
<sequence length="232" mass="26097">SIFYGASDGDGGATSSSPPPGRHIKCHQAKTMGDGNDRAPRRTSIVSSGRRKVHTTFPDGREMVEEYDVRTEDLLVRKTRGKTILGAQQDWQWDVGKPASTAAMPASGIRESPHNPVLVRKDTHDTIEFRIRNLPYPQDVYDVSVDEVSQTIIIRTSNKKYFKRITVPDVQGLRTRDLTWHWGNNTLVMYYRKPADLIANEQKTRAEIARLDSAEHADGNEGRPGPNECKQQ</sequence>
<dbReference type="OMA" id="PILCEME"/>
<dbReference type="PANTHER" id="PTHR31921:SF1">
    <property type="entry name" value="PROTEIN DPCD"/>
    <property type="match status" value="1"/>
</dbReference>
<feature type="compositionally biased region" description="Basic and acidic residues" evidence="3">
    <location>
        <begin position="209"/>
        <end position="221"/>
    </location>
</feature>
<comment type="similarity">
    <text evidence="1">Belongs to the DPCD family.</text>
</comment>